<evidence type="ECO:0000256" key="8">
    <source>
        <dbReference type="ARBA" id="ARBA00022989"/>
    </source>
</evidence>
<name>A0A7J7M5I9_9MAGN</name>
<comment type="similarity">
    <text evidence="3">Belongs to the Tom20 family.</text>
</comment>
<keyword evidence="14" id="KW-1185">Reference proteome</keyword>
<keyword evidence="7" id="KW-0653">Protein transport</keyword>
<dbReference type="PANTHER" id="PTHR32409">
    <property type="entry name" value="MITOCHONDRIAL IMPORT RECEPTOR SUBUNIT TOM20-1-RELATED"/>
    <property type="match status" value="1"/>
</dbReference>
<dbReference type="Pfam" id="PF06552">
    <property type="entry name" value="TOM20_plant"/>
    <property type="match status" value="1"/>
</dbReference>
<proteinExistence type="inferred from homology"/>
<dbReference type="OrthoDB" id="1056333at2759"/>
<keyword evidence="4" id="KW-0813">Transport</keyword>
<keyword evidence="6" id="KW-1000">Mitochondrion outer membrane</keyword>
<evidence type="ECO:0000256" key="5">
    <source>
        <dbReference type="ARBA" id="ARBA00022692"/>
    </source>
</evidence>
<evidence type="ECO:0000256" key="6">
    <source>
        <dbReference type="ARBA" id="ARBA00022787"/>
    </source>
</evidence>
<dbReference type="InterPro" id="IPR010547">
    <property type="entry name" value="TOM20_imprt_rcpt"/>
</dbReference>
<dbReference type="GO" id="GO:0045040">
    <property type="term" value="P:protein insertion into mitochondrial outer membrane"/>
    <property type="evidence" value="ECO:0007669"/>
    <property type="project" value="InterPro"/>
</dbReference>
<keyword evidence="5 12" id="KW-0812">Transmembrane</keyword>
<dbReference type="AlphaFoldDB" id="A0A7J7M5I9"/>
<gene>
    <name evidence="13" type="ORF">GIB67_002862</name>
</gene>
<keyword evidence="9" id="KW-0496">Mitochondrion</keyword>
<comment type="function">
    <text evidence="1">Central component of the receptor complex responsible for the recognition and translocation of cytosolically synthesized mitochondrial preproteins. Together with TOM22 functions as the transit peptide receptor at the surface of the mitochondrion outer membrane and facilitates the movement of preproteins into the translocation pore.</text>
</comment>
<dbReference type="Proteomes" id="UP000541444">
    <property type="component" value="Unassembled WGS sequence"/>
</dbReference>
<evidence type="ECO:0008006" key="15">
    <source>
        <dbReference type="Google" id="ProtNLM"/>
    </source>
</evidence>
<feature type="transmembrane region" description="Helical" evidence="12">
    <location>
        <begin position="187"/>
        <end position="207"/>
    </location>
</feature>
<dbReference type="InterPro" id="IPR011990">
    <property type="entry name" value="TPR-like_helical_dom_sf"/>
</dbReference>
<sequence>MEIPQNDLDRLVFFEHARKLCEDSYTVNPLDADNLTRWGGALLELSQYQNVSDSKKMIKVDDMDNGYNVFVLFHVDAILKLEEALLINPERHDTLWCLGNAHTSHAFLTPDHSVAKGYFDRATSYFEEAVEGDPTNEIYLKSLAVTSKAPELHMEVHKHGFGEQLAGGGASSTSTKKAPKKKKNSDLTYDIFGWVILTVGIFAWVGMTRSHPPPPVTR</sequence>
<dbReference type="GO" id="GO:0015031">
    <property type="term" value="P:protein transport"/>
    <property type="evidence" value="ECO:0007669"/>
    <property type="project" value="UniProtKB-KW"/>
</dbReference>
<protein>
    <recommendedName>
        <fullName evidence="15">Mitochondrial import receptor subunit TOM20</fullName>
    </recommendedName>
</protein>
<evidence type="ECO:0000256" key="7">
    <source>
        <dbReference type="ARBA" id="ARBA00022927"/>
    </source>
</evidence>
<evidence type="ECO:0000256" key="4">
    <source>
        <dbReference type="ARBA" id="ARBA00022448"/>
    </source>
</evidence>
<dbReference type="SUPFAM" id="SSF48452">
    <property type="entry name" value="TPR-like"/>
    <property type="match status" value="1"/>
</dbReference>
<dbReference type="GO" id="GO:0005742">
    <property type="term" value="C:mitochondrial outer membrane translocase complex"/>
    <property type="evidence" value="ECO:0007669"/>
    <property type="project" value="InterPro"/>
</dbReference>
<evidence type="ECO:0000256" key="11">
    <source>
        <dbReference type="SAM" id="MobiDB-lite"/>
    </source>
</evidence>
<keyword evidence="8 12" id="KW-1133">Transmembrane helix</keyword>
<comment type="subcellular location">
    <subcellularLocation>
        <location evidence="2">Mitochondrion outer membrane</location>
        <topology evidence="2">Single-pass membrane protein</topology>
    </subcellularLocation>
</comment>
<evidence type="ECO:0000256" key="12">
    <source>
        <dbReference type="SAM" id="Phobius"/>
    </source>
</evidence>
<reference evidence="13 14" key="1">
    <citation type="journal article" date="2020" name="IScience">
        <title>Genome Sequencing of the Endangered Kingdonia uniflora (Circaeasteraceae, Ranunculales) Reveals Potential Mechanisms of Evolutionary Specialization.</title>
        <authorList>
            <person name="Sun Y."/>
            <person name="Deng T."/>
            <person name="Zhang A."/>
            <person name="Moore M.J."/>
            <person name="Landis J.B."/>
            <person name="Lin N."/>
            <person name="Zhang H."/>
            <person name="Zhang X."/>
            <person name="Huang J."/>
            <person name="Zhang X."/>
            <person name="Sun H."/>
            <person name="Wang H."/>
        </authorList>
    </citation>
    <scope>NUCLEOTIDE SEQUENCE [LARGE SCALE GENOMIC DNA]</scope>
    <source>
        <strain evidence="13">TB1705</strain>
        <tissue evidence="13">Leaf</tissue>
    </source>
</reference>
<evidence type="ECO:0000313" key="14">
    <source>
        <dbReference type="Proteomes" id="UP000541444"/>
    </source>
</evidence>
<evidence type="ECO:0000313" key="13">
    <source>
        <dbReference type="EMBL" id="KAF6150080.1"/>
    </source>
</evidence>
<evidence type="ECO:0000256" key="9">
    <source>
        <dbReference type="ARBA" id="ARBA00023128"/>
    </source>
</evidence>
<comment type="caution">
    <text evidence="13">The sequence shown here is derived from an EMBL/GenBank/DDBJ whole genome shotgun (WGS) entry which is preliminary data.</text>
</comment>
<keyword evidence="10 12" id="KW-0472">Membrane</keyword>
<evidence type="ECO:0000256" key="10">
    <source>
        <dbReference type="ARBA" id="ARBA00023136"/>
    </source>
</evidence>
<dbReference type="Gene3D" id="1.25.40.10">
    <property type="entry name" value="Tetratricopeptide repeat domain"/>
    <property type="match status" value="2"/>
</dbReference>
<dbReference type="EMBL" id="JACGCM010001763">
    <property type="protein sequence ID" value="KAF6150080.1"/>
    <property type="molecule type" value="Genomic_DNA"/>
</dbReference>
<evidence type="ECO:0000256" key="3">
    <source>
        <dbReference type="ARBA" id="ARBA00005792"/>
    </source>
</evidence>
<accession>A0A7J7M5I9</accession>
<evidence type="ECO:0000256" key="2">
    <source>
        <dbReference type="ARBA" id="ARBA00004572"/>
    </source>
</evidence>
<dbReference type="PANTHER" id="PTHR32409:SF3">
    <property type="entry name" value="MITOCHONDRIAL IMPORT RECEPTOR SUBUNIT TOM20-1-RELATED"/>
    <property type="match status" value="1"/>
</dbReference>
<organism evidence="13 14">
    <name type="scientific">Kingdonia uniflora</name>
    <dbReference type="NCBI Taxonomy" id="39325"/>
    <lineage>
        <taxon>Eukaryota</taxon>
        <taxon>Viridiplantae</taxon>
        <taxon>Streptophyta</taxon>
        <taxon>Embryophyta</taxon>
        <taxon>Tracheophyta</taxon>
        <taxon>Spermatophyta</taxon>
        <taxon>Magnoliopsida</taxon>
        <taxon>Ranunculales</taxon>
        <taxon>Circaeasteraceae</taxon>
        <taxon>Kingdonia</taxon>
    </lineage>
</organism>
<evidence type="ECO:0000256" key="1">
    <source>
        <dbReference type="ARBA" id="ARBA00003450"/>
    </source>
</evidence>
<feature type="region of interest" description="Disordered" evidence="11">
    <location>
        <begin position="162"/>
        <end position="181"/>
    </location>
</feature>